<evidence type="ECO:0000256" key="5">
    <source>
        <dbReference type="ARBA" id="ARBA00023110"/>
    </source>
</evidence>
<evidence type="ECO:0000256" key="1">
    <source>
        <dbReference type="ARBA" id="ARBA00000971"/>
    </source>
</evidence>
<evidence type="ECO:0000256" key="6">
    <source>
        <dbReference type="ARBA" id="ARBA00030642"/>
    </source>
</evidence>
<evidence type="ECO:0000313" key="12">
    <source>
        <dbReference type="EMBL" id="CAD7022836.1"/>
    </source>
</evidence>
<comment type="caution">
    <text evidence="12">The sequence shown here is derived from an EMBL/GenBank/DDBJ whole genome shotgun (WGS) entry which is preliminary data.</text>
</comment>
<evidence type="ECO:0000256" key="7">
    <source>
        <dbReference type="ARBA" id="ARBA00031484"/>
    </source>
</evidence>
<evidence type="ECO:0000313" key="13">
    <source>
        <dbReference type="Proteomes" id="UP000601041"/>
    </source>
</evidence>
<feature type="signal peptide" evidence="10">
    <location>
        <begin position="1"/>
        <end position="24"/>
    </location>
</feature>
<dbReference type="RefSeq" id="WP_142586367.1">
    <property type="nucleotide sequence ID" value="NZ_CABFWE030000001.1"/>
</dbReference>
<keyword evidence="10" id="KW-0732">Signal</keyword>
<proteinExistence type="inferred from homology"/>
<dbReference type="EMBL" id="CABFWE030000001">
    <property type="protein sequence ID" value="CAD7022836.1"/>
    <property type="molecule type" value="Genomic_DNA"/>
</dbReference>
<comment type="catalytic activity">
    <reaction evidence="1">
        <text>[protein]-peptidylproline (omega=180) = [protein]-peptidylproline (omega=0)</text>
        <dbReference type="Rhea" id="RHEA:16237"/>
        <dbReference type="Rhea" id="RHEA-COMP:10747"/>
        <dbReference type="Rhea" id="RHEA-COMP:10748"/>
        <dbReference type="ChEBI" id="CHEBI:83833"/>
        <dbReference type="ChEBI" id="CHEBI:83834"/>
        <dbReference type="EC" id="5.2.1.8"/>
    </reaction>
</comment>
<dbReference type="SUPFAM" id="SSF54534">
    <property type="entry name" value="FKBP-like"/>
    <property type="match status" value="1"/>
</dbReference>
<dbReference type="InterPro" id="IPR000297">
    <property type="entry name" value="PPIase_PpiC"/>
</dbReference>
<dbReference type="EC" id="5.2.1.8" evidence="3"/>
<keyword evidence="5 8" id="KW-0697">Rotamase</keyword>
<keyword evidence="13" id="KW-1185">Reference proteome</keyword>
<dbReference type="InterPro" id="IPR046357">
    <property type="entry name" value="PPIase_dom_sf"/>
</dbReference>
<dbReference type="GO" id="GO:0016853">
    <property type="term" value="F:isomerase activity"/>
    <property type="evidence" value="ECO:0007669"/>
    <property type="project" value="UniProtKB-KW"/>
</dbReference>
<sequence length="295" mass="32612">MLRHKLLATAALAVGLSFGASAFAQEDAVVAKVGDLEILQSELDLAVANLDPQLQQLPDEQKRVAALSGAIDVKLLAQGAAEEGLAETEDFQKRMEYIKDRELHNSYFRKHVVDAVTDEEVKARYEKEIAALPKQEEVNARHILVKTEEEAKAVIADLDAGKDFAELAKTKSEDSNKDDGGDLGWFSKGRMVPEFEEAAFALEKGAYTKTPVQSQFGFHVIKLEDRRDVQPPALEQVEPQVRQLVMRDKYLALIEKAKAEQTVEIMDETLRKGYEDVNKAPDADPAAGEAPAPQQ</sequence>
<evidence type="ECO:0000256" key="10">
    <source>
        <dbReference type="SAM" id="SignalP"/>
    </source>
</evidence>
<name>A0ABM8PBZ8_9HYPH</name>
<dbReference type="InterPro" id="IPR050245">
    <property type="entry name" value="PrsA_foldase"/>
</dbReference>
<dbReference type="PROSITE" id="PS50198">
    <property type="entry name" value="PPIC_PPIASE_2"/>
    <property type="match status" value="1"/>
</dbReference>
<comment type="similarity">
    <text evidence="2">Belongs to the PpiC/parvulin rotamase family.</text>
</comment>
<evidence type="ECO:0000256" key="3">
    <source>
        <dbReference type="ARBA" id="ARBA00013194"/>
    </source>
</evidence>
<dbReference type="PANTHER" id="PTHR47245:SF2">
    <property type="entry name" value="PEPTIDYL-PROLYL CIS-TRANS ISOMERASE HP_0175-RELATED"/>
    <property type="match status" value="1"/>
</dbReference>
<reference evidence="12 13" key="1">
    <citation type="submission" date="2020-11" db="EMBL/GenBank/DDBJ databases">
        <authorList>
            <person name="Lassalle F."/>
        </authorList>
    </citation>
    <scope>NUCLEOTIDE SEQUENCE [LARGE SCALE GENOMIC DNA]</scope>
    <source>
        <strain evidence="12 13">AB21</strain>
    </source>
</reference>
<feature type="chain" id="PRO_5045079609" description="Parvulin-like PPIase" evidence="10">
    <location>
        <begin position="25"/>
        <end position="295"/>
    </location>
</feature>
<accession>A0ABM8PBZ8</accession>
<feature type="region of interest" description="Disordered" evidence="9">
    <location>
        <begin position="275"/>
        <end position="295"/>
    </location>
</feature>
<keyword evidence="8 12" id="KW-0413">Isomerase</keyword>
<feature type="compositionally biased region" description="Low complexity" evidence="9">
    <location>
        <begin position="283"/>
        <end position="295"/>
    </location>
</feature>
<dbReference type="Proteomes" id="UP000601041">
    <property type="component" value="Unassembled WGS sequence"/>
</dbReference>
<evidence type="ECO:0000256" key="2">
    <source>
        <dbReference type="ARBA" id="ARBA00007656"/>
    </source>
</evidence>
<dbReference type="PANTHER" id="PTHR47245">
    <property type="entry name" value="PEPTIDYLPROLYL ISOMERASE"/>
    <property type="match status" value="1"/>
</dbReference>
<dbReference type="Gene3D" id="1.10.4030.10">
    <property type="entry name" value="Porin chaperone SurA, peptide-binding domain"/>
    <property type="match status" value="1"/>
</dbReference>
<evidence type="ECO:0000256" key="9">
    <source>
        <dbReference type="SAM" id="MobiDB-lite"/>
    </source>
</evidence>
<organism evidence="12 13">
    <name type="scientific">Pseudorhizobium halotolerans</name>
    <dbReference type="NCBI Taxonomy" id="1233081"/>
    <lineage>
        <taxon>Bacteria</taxon>
        <taxon>Pseudomonadati</taxon>
        <taxon>Pseudomonadota</taxon>
        <taxon>Alphaproteobacteria</taxon>
        <taxon>Hyphomicrobiales</taxon>
        <taxon>Rhizobiaceae</taxon>
        <taxon>Rhizobium/Agrobacterium group</taxon>
        <taxon>Pseudorhizobium</taxon>
    </lineage>
</organism>
<dbReference type="Pfam" id="PF13616">
    <property type="entry name" value="Rotamase_3"/>
    <property type="match status" value="1"/>
</dbReference>
<evidence type="ECO:0000259" key="11">
    <source>
        <dbReference type="PROSITE" id="PS50198"/>
    </source>
</evidence>
<dbReference type="Gene3D" id="3.10.50.40">
    <property type="match status" value="1"/>
</dbReference>
<evidence type="ECO:0000256" key="4">
    <source>
        <dbReference type="ARBA" id="ARBA00018370"/>
    </source>
</evidence>
<feature type="domain" description="PpiC" evidence="11">
    <location>
        <begin position="135"/>
        <end position="225"/>
    </location>
</feature>
<gene>
    <name evidence="12" type="ORF">RHAB21_00024</name>
</gene>
<protein>
    <recommendedName>
        <fullName evidence="4">Parvulin-like PPIase</fullName>
        <ecNumber evidence="3">5.2.1.8</ecNumber>
    </recommendedName>
    <alternativeName>
        <fullName evidence="6">Peptidyl-prolyl cis-trans isomerase plp</fullName>
    </alternativeName>
    <alternativeName>
        <fullName evidence="7">Rotamase plp</fullName>
    </alternativeName>
</protein>
<evidence type="ECO:0000256" key="8">
    <source>
        <dbReference type="PROSITE-ProRule" id="PRU00278"/>
    </source>
</evidence>